<dbReference type="AlphaFoldDB" id="A0A9P6A9T1"/>
<sequence length="73" mass="8091">MYQVQVGAECGNSRRLRPASNGPGMPRFWRLEYLVQTRHVLAGRSTSTYTALIVGVQLDSDTSFLTAQCSEVL</sequence>
<reference evidence="1" key="1">
    <citation type="submission" date="2020-11" db="EMBL/GenBank/DDBJ databases">
        <authorList>
            <consortium name="DOE Joint Genome Institute"/>
            <person name="Ahrendt S."/>
            <person name="Riley R."/>
            <person name="Andreopoulos W."/>
            <person name="Labutti K."/>
            <person name="Pangilinan J."/>
            <person name="Ruiz-Duenas F.J."/>
            <person name="Barrasa J.M."/>
            <person name="Sanchez-Garcia M."/>
            <person name="Camarero S."/>
            <person name="Miyauchi S."/>
            <person name="Serrano A."/>
            <person name="Linde D."/>
            <person name="Babiker R."/>
            <person name="Drula E."/>
            <person name="Ayuso-Fernandez I."/>
            <person name="Pacheco R."/>
            <person name="Padilla G."/>
            <person name="Ferreira P."/>
            <person name="Barriuso J."/>
            <person name="Kellner H."/>
            <person name="Castanera R."/>
            <person name="Alfaro M."/>
            <person name="Ramirez L."/>
            <person name="Pisabarro A.G."/>
            <person name="Kuo A."/>
            <person name="Tritt A."/>
            <person name="Lipzen A."/>
            <person name="He G."/>
            <person name="Yan M."/>
            <person name="Ng V."/>
            <person name="Cullen D."/>
            <person name="Martin F."/>
            <person name="Rosso M.-N."/>
            <person name="Henrissat B."/>
            <person name="Hibbett D."/>
            <person name="Martinez A.T."/>
            <person name="Grigoriev I.V."/>
        </authorList>
    </citation>
    <scope>NUCLEOTIDE SEQUENCE</scope>
    <source>
        <strain evidence="1">ATCC 90797</strain>
    </source>
</reference>
<keyword evidence="2" id="KW-1185">Reference proteome</keyword>
<proteinExistence type="predicted"/>
<gene>
    <name evidence="1" type="ORF">BDN71DRAFT_1438631</name>
</gene>
<accession>A0A9P6A9T1</accession>
<comment type="caution">
    <text evidence="1">The sequence shown here is derived from an EMBL/GenBank/DDBJ whole genome shotgun (WGS) entry which is preliminary data.</text>
</comment>
<organism evidence="1 2">
    <name type="scientific">Pleurotus eryngii</name>
    <name type="common">Boletus of the steppes</name>
    <dbReference type="NCBI Taxonomy" id="5323"/>
    <lineage>
        <taxon>Eukaryota</taxon>
        <taxon>Fungi</taxon>
        <taxon>Dikarya</taxon>
        <taxon>Basidiomycota</taxon>
        <taxon>Agaricomycotina</taxon>
        <taxon>Agaricomycetes</taxon>
        <taxon>Agaricomycetidae</taxon>
        <taxon>Agaricales</taxon>
        <taxon>Pleurotineae</taxon>
        <taxon>Pleurotaceae</taxon>
        <taxon>Pleurotus</taxon>
    </lineage>
</organism>
<evidence type="ECO:0000313" key="1">
    <source>
        <dbReference type="EMBL" id="KAF9501898.1"/>
    </source>
</evidence>
<protein>
    <submittedName>
        <fullName evidence="1">Uncharacterized protein</fullName>
    </submittedName>
</protein>
<dbReference type="Proteomes" id="UP000807025">
    <property type="component" value="Unassembled WGS sequence"/>
</dbReference>
<name>A0A9P6A9T1_PLEER</name>
<evidence type="ECO:0000313" key="2">
    <source>
        <dbReference type="Proteomes" id="UP000807025"/>
    </source>
</evidence>
<dbReference type="EMBL" id="MU154522">
    <property type="protein sequence ID" value="KAF9501898.1"/>
    <property type="molecule type" value="Genomic_DNA"/>
</dbReference>